<evidence type="ECO:0000256" key="1">
    <source>
        <dbReference type="SAM" id="MobiDB-lite"/>
    </source>
</evidence>
<sequence>MWDQSKPEKLIKALPFDSFSLQHIIDTDKLIGSTAVGYNLCGTYAPFCAVCSKWAENPCVTAFRIYERMGEVCPMFSAAGIDAPAIAQVVADVDKFLASESLGLDLCGRYAPFCAVCDKSEEYPCGQAYLRYKAVEDFSTKALYAQAGGQLIISAPRWDDALTQALEDISVDDAELNEAEENNVAEEQPVAEEPAALPQEEKPRRSFRIATARRRNAE</sequence>
<feature type="compositionally biased region" description="Low complexity" evidence="1">
    <location>
        <begin position="185"/>
        <end position="198"/>
    </location>
</feature>
<proteinExistence type="predicted"/>
<organism evidence="2 3">
    <name type="scientific">Candidatus Coproplasma excrementigallinarum</name>
    <dbReference type="NCBI Taxonomy" id="2840747"/>
    <lineage>
        <taxon>Bacteria</taxon>
        <taxon>Bacillati</taxon>
        <taxon>Bacillota</taxon>
        <taxon>Clostridia</taxon>
        <taxon>Eubacteriales</taxon>
        <taxon>Candidatus Coproplasma</taxon>
    </lineage>
</organism>
<feature type="region of interest" description="Disordered" evidence="1">
    <location>
        <begin position="178"/>
        <end position="218"/>
    </location>
</feature>
<name>A0A9D1MKR7_9FIRM</name>
<gene>
    <name evidence="2" type="ORF">IAB69_05425</name>
</gene>
<reference evidence="2" key="1">
    <citation type="submission" date="2020-10" db="EMBL/GenBank/DDBJ databases">
        <authorList>
            <person name="Gilroy R."/>
        </authorList>
    </citation>
    <scope>NUCLEOTIDE SEQUENCE</scope>
    <source>
        <strain evidence="2">CHK195-12923</strain>
    </source>
</reference>
<protein>
    <submittedName>
        <fullName evidence="2">Uncharacterized protein</fullName>
    </submittedName>
</protein>
<dbReference type="EMBL" id="DVNE01000056">
    <property type="protein sequence ID" value="HIU62066.1"/>
    <property type="molecule type" value="Genomic_DNA"/>
</dbReference>
<reference evidence="2" key="2">
    <citation type="journal article" date="2021" name="PeerJ">
        <title>Extensive microbial diversity within the chicken gut microbiome revealed by metagenomics and culture.</title>
        <authorList>
            <person name="Gilroy R."/>
            <person name="Ravi A."/>
            <person name="Getino M."/>
            <person name="Pursley I."/>
            <person name="Horton D.L."/>
            <person name="Alikhan N.F."/>
            <person name="Baker D."/>
            <person name="Gharbi K."/>
            <person name="Hall N."/>
            <person name="Watson M."/>
            <person name="Adriaenssens E.M."/>
            <person name="Foster-Nyarko E."/>
            <person name="Jarju S."/>
            <person name="Secka A."/>
            <person name="Antonio M."/>
            <person name="Oren A."/>
            <person name="Chaudhuri R.R."/>
            <person name="La Ragione R."/>
            <person name="Hildebrand F."/>
            <person name="Pallen M.J."/>
        </authorList>
    </citation>
    <scope>NUCLEOTIDE SEQUENCE</scope>
    <source>
        <strain evidence="2">CHK195-12923</strain>
    </source>
</reference>
<evidence type="ECO:0000313" key="3">
    <source>
        <dbReference type="Proteomes" id="UP000824110"/>
    </source>
</evidence>
<dbReference type="AlphaFoldDB" id="A0A9D1MKR7"/>
<accession>A0A9D1MKR7</accession>
<evidence type="ECO:0000313" key="2">
    <source>
        <dbReference type="EMBL" id="HIU62066.1"/>
    </source>
</evidence>
<dbReference type="Proteomes" id="UP000824110">
    <property type="component" value="Unassembled WGS sequence"/>
</dbReference>
<comment type="caution">
    <text evidence="2">The sequence shown here is derived from an EMBL/GenBank/DDBJ whole genome shotgun (WGS) entry which is preliminary data.</text>
</comment>
<feature type="compositionally biased region" description="Basic residues" evidence="1">
    <location>
        <begin position="205"/>
        <end position="218"/>
    </location>
</feature>